<dbReference type="InterPro" id="IPR032675">
    <property type="entry name" value="LRR_dom_sf"/>
</dbReference>
<evidence type="ECO:0000256" key="4">
    <source>
        <dbReference type="ARBA" id="ARBA00022737"/>
    </source>
</evidence>
<dbReference type="PROSITE" id="PS50847">
    <property type="entry name" value="GRAM_POS_ANCHORING"/>
    <property type="match status" value="1"/>
</dbReference>
<keyword evidence="7" id="KW-0472">Membrane</keyword>
<dbReference type="Pfam" id="PF13306">
    <property type="entry name" value="LRR_5"/>
    <property type="match status" value="1"/>
</dbReference>
<keyword evidence="4" id="KW-0677">Repeat</keyword>
<keyword evidence="10" id="KW-1185">Reference proteome</keyword>
<organism evidence="9 10">
    <name type="scientific">Periweissella cryptocerci</name>
    <dbReference type="NCBI Taxonomy" id="2506420"/>
    <lineage>
        <taxon>Bacteria</taxon>
        <taxon>Bacillati</taxon>
        <taxon>Bacillota</taxon>
        <taxon>Bacilli</taxon>
        <taxon>Lactobacillales</taxon>
        <taxon>Lactobacillaceae</taxon>
        <taxon>Periweissella</taxon>
    </lineage>
</organism>
<feature type="domain" description="Gram-positive cocci surface proteins LPxTG" evidence="8">
    <location>
        <begin position="610"/>
        <end position="644"/>
    </location>
</feature>
<evidence type="ECO:0000256" key="6">
    <source>
        <dbReference type="SAM" id="MobiDB-lite"/>
    </source>
</evidence>
<evidence type="ECO:0000259" key="8">
    <source>
        <dbReference type="PROSITE" id="PS50847"/>
    </source>
</evidence>
<protein>
    <submittedName>
        <fullName evidence="9">LPXTG cell wall anchor domain-containing protein</fullName>
    </submittedName>
</protein>
<dbReference type="Gene3D" id="3.80.10.10">
    <property type="entry name" value="Ribonuclease Inhibitor"/>
    <property type="match status" value="1"/>
</dbReference>
<dbReference type="PANTHER" id="PTHR45661">
    <property type="entry name" value="SURFACE ANTIGEN"/>
    <property type="match status" value="1"/>
</dbReference>
<dbReference type="InterPro" id="IPR019931">
    <property type="entry name" value="LPXTG_anchor"/>
</dbReference>
<dbReference type="Proteomes" id="UP000292886">
    <property type="component" value="Chromosome"/>
</dbReference>
<dbReference type="KEGG" id="wei:EQG49_04035"/>
<feature type="compositionally biased region" description="Polar residues" evidence="6">
    <location>
        <begin position="588"/>
        <end position="607"/>
    </location>
</feature>
<dbReference type="InterPro" id="IPR026906">
    <property type="entry name" value="LRR_5"/>
</dbReference>
<dbReference type="SUPFAM" id="SSF52058">
    <property type="entry name" value="L domain-like"/>
    <property type="match status" value="1"/>
</dbReference>
<dbReference type="EMBL" id="CP037940">
    <property type="protein sequence ID" value="QBO35687.1"/>
    <property type="molecule type" value="Genomic_DNA"/>
</dbReference>
<dbReference type="Gene3D" id="3.10.20.320">
    <property type="entry name" value="Putative peptidoglycan bound protein (lpxtg motif)"/>
    <property type="match status" value="2"/>
</dbReference>
<keyword evidence="7" id="KW-0812">Transmembrane</keyword>
<evidence type="ECO:0000313" key="10">
    <source>
        <dbReference type="Proteomes" id="UP000292886"/>
    </source>
</evidence>
<gene>
    <name evidence="9" type="ORF">EQG49_04035</name>
</gene>
<keyword evidence="7" id="KW-1133">Transmembrane helix</keyword>
<dbReference type="Pfam" id="PF00746">
    <property type="entry name" value="Gram_pos_anchor"/>
    <property type="match status" value="1"/>
</dbReference>
<feature type="compositionally biased region" description="Polar residues" evidence="6">
    <location>
        <begin position="522"/>
        <end position="540"/>
    </location>
</feature>
<keyword evidence="1" id="KW-0134">Cell wall</keyword>
<evidence type="ECO:0000256" key="3">
    <source>
        <dbReference type="ARBA" id="ARBA00022729"/>
    </source>
</evidence>
<dbReference type="InterPro" id="IPR009459">
    <property type="entry name" value="MucBP_dom"/>
</dbReference>
<accession>A0A4P6YSS5</accession>
<sequence>MEIKNMTKTIKRHKQLLYTSLATMTLASSMGPSVLVSADTLSTTDTVQVDHNLVSDTDASIPLAPATLSDSTNIMPPLPSPQVIQPAAPIKKSIANKASSATDSPNTAKKNTLTAKPVTRTKQSTPTAKIGSETHVFTRDELDITGTTINGFNAAGMAISESPDWDGALTFAPELNDITVIADSAFADYAAITSIDFSTLPNLISIGAYAFDGLANVTSIELANLNHLVEIGKGAFATNTNLTSLTFENLPELQTIGSETFYYDIPLATVRLVNLPKLTFLGDYNFNFASVKEITVGNLNPQLVLGDHTFASNIQLAGIVFPSDTSTSSIASAQTFVDYINEYIDYTDDYSEDEHWTLGGTMTYKFIDDNDNIISSLTPITFTGRVGESYDLPEIPTVPGYGAVELVSTITPGTFLAGPNELVYKYSRTKAAPFSIYYVDANDKEIAPTQTFDDSPDIMLTLSAQSIDGYTFKELYGSKTPTSRAVSDFEWAGAHELIDTSISLGDNAGRSYKFVYDENVTGPDTNNPGETGKTENTPQATEPIAKPTNPTPATPTNTDKNPVSDTDKTPANKLPGTGGGDSTGKKNAANNSNKTQHATNTEATKSDTMLPKSGSIQNYLLPVLGAMLTTSLVALYAFKKKRNH</sequence>
<dbReference type="AlphaFoldDB" id="A0A4P6YSS5"/>
<feature type="transmembrane region" description="Helical" evidence="7">
    <location>
        <begin position="619"/>
        <end position="638"/>
    </location>
</feature>
<name>A0A4P6YSS5_9LACO</name>
<keyword evidence="2" id="KW-0964">Secreted</keyword>
<dbReference type="Pfam" id="PF06458">
    <property type="entry name" value="MucBP"/>
    <property type="match status" value="2"/>
</dbReference>
<dbReference type="PANTHER" id="PTHR45661:SF3">
    <property type="entry name" value="IG-LIKE DOMAIN-CONTAINING PROTEIN"/>
    <property type="match status" value="1"/>
</dbReference>
<proteinExistence type="predicted"/>
<dbReference type="InterPro" id="IPR053139">
    <property type="entry name" value="Surface_bspA-like"/>
</dbReference>
<evidence type="ECO:0000256" key="2">
    <source>
        <dbReference type="ARBA" id="ARBA00022525"/>
    </source>
</evidence>
<evidence type="ECO:0000256" key="5">
    <source>
        <dbReference type="ARBA" id="ARBA00023088"/>
    </source>
</evidence>
<reference evidence="10" key="1">
    <citation type="submission" date="2019-03" db="EMBL/GenBank/DDBJ databases">
        <title>Weissella sp. 26KH-42 Genome sequencing.</title>
        <authorList>
            <person name="Heo J."/>
            <person name="Kim S.-J."/>
            <person name="Kim J.-S."/>
            <person name="Hong S.-B."/>
            <person name="Kwon S.-W."/>
        </authorList>
    </citation>
    <scope>NUCLEOTIDE SEQUENCE [LARGE SCALE GENOMIC DNA]</scope>
    <source>
        <strain evidence="10">26KH-42</strain>
    </source>
</reference>
<dbReference type="OrthoDB" id="2264261at2"/>
<evidence type="ECO:0000256" key="7">
    <source>
        <dbReference type="SAM" id="Phobius"/>
    </source>
</evidence>
<dbReference type="NCBIfam" id="TIGR01167">
    <property type="entry name" value="LPXTG_anchor"/>
    <property type="match status" value="1"/>
</dbReference>
<keyword evidence="5" id="KW-0572">Peptidoglycan-anchor</keyword>
<keyword evidence="3" id="KW-0732">Signal</keyword>
<evidence type="ECO:0000313" key="9">
    <source>
        <dbReference type="EMBL" id="QBO35687.1"/>
    </source>
</evidence>
<feature type="region of interest" description="Disordered" evidence="6">
    <location>
        <begin position="519"/>
        <end position="612"/>
    </location>
</feature>
<evidence type="ECO:0000256" key="1">
    <source>
        <dbReference type="ARBA" id="ARBA00022512"/>
    </source>
</evidence>